<gene>
    <name evidence="1" type="ORF">NG792_01235</name>
</gene>
<comment type="caution">
    <text evidence="1">The sequence shown here is derived from an EMBL/GenBank/DDBJ whole genome shotgun (WGS) entry which is preliminary data.</text>
</comment>
<accession>A0ABT2N100</accession>
<organism evidence="1 2">
    <name type="scientific">Laspinema olomoucense D3b</name>
    <dbReference type="NCBI Taxonomy" id="2953688"/>
    <lineage>
        <taxon>Bacteria</taxon>
        <taxon>Bacillati</taxon>
        <taxon>Cyanobacteriota</taxon>
        <taxon>Cyanophyceae</taxon>
        <taxon>Oscillatoriophycideae</taxon>
        <taxon>Oscillatoriales</taxon>
        <taxon>Laspinemataceae</taxon>
        <taxon>Laspinema</taxon>
        <taxon>Laspinema olomoucense</taxon>
    </lineage>
</organism>
<sequence length="60" mass="6430">MGRQITISKLAADESEMKARSLGWRYRREGPPGEGDRIADSGLLIDAWGVPGMGIAECGP</sequence>
<dbReference type="RefSeq" id="WP_261234216.1">
    <property type="nucleotide sequence ID" value="NZ_JAMXFA010000001.1"/>
</dbReference>
<name>A0ABT2N100_9CYAN</name>
<evidence type="ECO:0000313" key="1">
    <source>
        <dbReference type="EMBL" id="MCT7976344.1"/>
    </source>
</evidence>
<protein>
    <submittedName>
        <fullName evidence="1">Uncharacterized protein</fullName>
    </submittedName>
</protein>
<evidence type="ECO:0000313" key="2">
    <source>
        <dbReference type="Proteomes" id="UP001525961"/>
    </source>
</evidence>
<keyword evidence="2" id="KW-1185">Reference proteome</keyword>
<proteinExistence type="predicted"/>
<dbReference type="Proteomes" id="UP001525961">
    <property type="component" value="Unassembled WGS sequence"/>
</dbReference>
<dbReference type="EMBL" id="JAMXFA010000001">
    <property type="protein sequence ID" value="MCT7976344.1"/>
    <property type="molecule type" value="Genomic_DNA"/>
</dbReference>
<reference evidence="1 2" key="1">
    <citation type="journal article" date="2022" name="Front. Microbiol.">
        <title>High genomic differentiation and limited gene flow indicate recent cryptic speciation within the genus Laspinema (cyanobacteria).</title>
        <authorList>
            <person name="Stanojkovic A."/>
            <person name="Skoupy S."/>
            <person name="Skaloud P."/>
            <person name="Dvorak P."/>
        </authorList>
    </citation>
    <scope>NUCLEOTIDE SEQUENCE [LARGE SCALE GENOMIC DNA]</scope>
    <source>
        <strain evidence="1 2">D3b</strain>
    </source>
</reference>